<gene>
    <name evidence="2" type="ORF">VTL71DRAFT_12918</name>
</gene>
<evidence type="ECO:0000256" key="1">
    <source>
        <dbReference type="SAM" id="MobiDB-lite"/>
    </source>
</evidence>
<feature type="compositionally biased region" description="Polar residues" evidence="1">
    <location>
        <begin position="33"/>
        <end position="50"/>
    </location>
</feature>
<evidence type="ECO:0000313" key="2">
    <source>
        <dbReference type="EMBL" id="KAL2071683.1"/>
    </source>
</evidence>
<keyword evidence="3" id="KW-1185">Reference proteome</keyword>
<organism evidence="2 3">
    <name type="scientific">Oculimacula yallundae</name>
    <dbReference type="NCBI Taxonomy" id="86028"/>
    <lineage>
        <taxon>Eukaryota</taxon>
        <taxon>Fungi</taxon>
        <taxon>Dikarya</taxon>
        <taxon>Ascomycota</taxon>
        <taxon>Pezizomycotina</taxon>
        <taxon>Leotiomycetes</taxon>
        <taxon>Helotiales</taxon>
        <taxon>Ploettnerulaceae</taxon>
        <taxon>Oculimacula</taxon>
    </lineage>
</organism>
<feature type="compositionally biased region" description="Polar residues" evidence="1">
    <location>
        <begin position="160"/>
        <end position="179"/>
    </location>
</feature>
<accession>A0ABR4CPL9</accession>
<proteinExistence type="predicted"/>
<protein>
    <recommendedName>
        <fullName evidence="4">C2H2-type domain-containing protein</fullName>
    </recommendedName>
</protein>
<dbReference type="EMBL" id="JAZHXI010000005">
    <property type="protein sequence ID" value="KAL2071683.1"/>
    <property type="molecule type" value="Genomic_DNA"/>
</dbReference>
<feature type="region of interest" description="Disordered" evidence="1">
    <location>
        <begin position="408"/>
        <end position="429"/>
    </location>
</feature>
<dbReference type="Proteomes" id="UP001595075">
    <property type="component" value="Unassembled WGS sequence"/>
</dbReference>
<reference evidence="2 3" key="1">
    <citation type="journal article" date="2024" name="Commun. Biol.">
        <title>Comparative genomic analysis of thermophilic fungi reveals convergent evolutionary adaptations and gene losses.</title>
        <authorList>
            <person name="Steindorff A.S."/>
            <person name="Aguilar-Pontes M.V."/>
            <person name="Robinson A.J."/>
            <person name="Andreopoulos B."/>
            <person name="LaButti K."/>
            <person name="Kuo A."/>
            <person name="Mondo S."/>
            <person name="Riley R."/>
            <person name="Otillar R."/>
            <person name="Haridas S."/>
            <person name="Lipzen A."/>
            <person name="Grimwood J."/>
            <person name="Schmutz J."/>
            <person name="Clum A."/>
            <person name="Reid I.D."/>
            <person name="Moisan M.C."/>
            <person name="Butler G."/>
            <person name="Nguyen T.T.M."/>
            <person name="Dewar K."/>
            <person name="Conant G."/>
            <person name="Drula E."/>
            <person name="Henrissat B."/>
            <person name="Hansel C."/>
            <person name="Singer S."/>
            <person name="Hutchinson M.I."/>
            <person name="de Vries R.P."/>
            <person name="Natvig D.O."/>
            <person name="Powell A.J."/>
            <person name="Tsang A."/>
            <person name="Grigoriev I.V."/>
        </authorList>
    </citation>
    <scope>NUCLEOTIDE SEQUENCE [LARGE SCALE GENOMIC DNA]</scope>
    <source>
        <strain evidence="2 3">CBS 494.80</strain>
    </source>
</reference>
<name>A0ABR4CPL9_9HELO</name>
<feature type="region of interest" description="Disordered" evidence="1">
    <location>
        <begin position="20"/>
        <end position="50"/>
    </location>
</feature>
<evidence type="ECO:0000313" key="3">
    <source>
        <dbReference type="Proteomes" id="UP001595075"/>
    </source>
</evidence>
<feature type="region of interest" description="Disordered" evidence="1">
    <location>
        <begin position="142"/>
        <end position="206"/>
    </location>
</feature>
<sequence>MAQQSNFLNSNPMFSQGSQDFYYQDLQVPGGSSAMTRDPSSQSIDSQSTWNSDWTHATASSYTDTNWVEDDDYMPDVKEESAMSYQPDPAYGRPFPSPVTEQAISLGEMSLDTYQASSAYLFPASQSGNIMSTTSYYYPDSVDDQSLANENSSSRDRNYRTQVSQPMSRTNKYSNSPSFRSPVPLPSNNQAPYGTDQLEEKHTPTSLGWPKKTDLVDKYKLVLKDKEKPFLEILKNSDISQITPAIVYLDVDALLQKDSVRCQWPGECARDDIPFTRQADCGRHMRNVHGPPEDRDKFVCTYNPCLNNRHLDEHAFSRKDHCRDHYKDYHMEDIGAARGQKEAKSEKEKHAWQKKQKAWLAARKISALHWRCAKCLTKVWVNKHGYTCSVCTSQCETDRVTARMNLPRKEQSPPTMSRGMAAGSSLQPQMQYQHQSYSQRCPANCDAEGWIFVTSPTDREWEPCPYHRPNEGQIGAKSFR</sequence>
<evidence type="ECO:0008006" key="4">
    <source>
        <dbReference type="Google" id="ProtNLM"/>
    </source>
</evidence>
<comment type="caution">
    <text evidence="2">The sequence shown here is derived from an EMBL/GenBank/DDBJ whole genome shotgun (WGS) entry which is preliminary data.</text>
</comment>